<dbReference type="Gene3D" id="3.40.50.11550">
    <property type="match status" value="1"/>
</dbReference>
<evidence type="ECO:0000313" key="2">
    <source>
        <dbReference type="Proteomes" id="UP000092741"/>
    </source>
</evidence>
<sequence>MRKLSRKIKPWLLSVGLVSLVGCEYLPHSAKVDLPPKEVAQVVKQAKSADDAILQAFDTHNFVAIGDYHWNDAFIRYATELVSKPEFSEQVNHIVVEFGNAKYQSILDDYLAGGEVSESQLNTMLRGSLYFMAWMPDVYRDFFKAIKQRNEALPEGKKIQVHLAEAPFDWDALQDVTVWKKAAKNKTDHFYQVASERIKNNEKALMIFGAFHLVNAPADYVKKTQETDWPLATRLQQAFPDSTYLIWPMTDPKVVKTFSSLKSPAVLEVDQGPMRDLRLIDFLPKARYKLAAMDDMDAQVGDLFDAFLYLGENQRTMVLPRDVVADRDWVEEMQRRVDIIGGKMQESFNELIERSDEQYGFTSKG</sequence>
<accession>A0AAN1CVY2</accession>
<dbReference type="KEGG" id="vna:PN96_09110"/>
<dbReference type="RefSeq" id="WP_024372727.1">
    <property type="nucleotide sequence ID" value="NZ_ATFJ01000040.1"/>
</dbReference>
<keyword evidence="2" id="KW-1185">Reference proteome</keyword>
<protein>
    <recommendedName>
        <fullName evidence="3">Haem-binding uptake Tiki superfamily ChaN domain-containing protein</fullName>
    </recommendedName>
</protein>
<organism evidence="1 2">
    <name type="scientific">Vibrio natriegens NBRC 15636 = ATCC 14048 = DSM 759</name>
    <dbReference type="NCBI Taxonomy" id="1219067"/>
    <lineage>
        <taxon>Bacteria</taxon>
        <taxon>Pseudomonadati</taxon>
        <taxon>Pseudomonadota</taxon>
        <taxon>Gammaproteobacteria</taxon>
        <taxon>Vibrionales</taxon>
        <taxon>Vibrionaceae</taxon>
        <taxon>Vibrio</taxon>
    </lineage>
</organism>
<evidence type="ECO:0008006" key="3">
    <source>
        <dbReference type="Google" id="ProtNLM"/>
    </source>
</evidence>
<reference evidence="1 2" key="1">
    <citation type="submission" date="2016-07" db="EMBL/GenBank/DDBJ databases">
        <title>Developing Vibrio natriegens as a novel, fast-growing host for biotechnology.</title>
        <authorList>
            <person name="Weinstock M.T."/>
            <person name="Hesek E.D."/>
            <person name="Wilson C.M."/>
            <person name="Gibson D.G."/>
        </authorList>
    </citation>
    <scope>NUCLEOTIDE SEQUENCE [LARGE SCALE GENOMIC DNA]</scope>
    <source>
        <strain evidence="1 2">ATCC 14048</strain>
    </source>
</reference>
<dbReference type="AlphaFoldDB" id="A0AAN1CVY2"/>
<proteinExistence type="predicted"/>
<dbReference type="EMBL" id="CP016345">
    <property type="protein sequence ID" value="ANQ12005.1"/>
    <property type="molecule type" value="Genomic_DNA"/>
</dbReference>
<dbReference type="SUPFAM" id="SSF159501">
    <property type="entry name" value="EreA/ChaN-like"/>
    <property type="match status" value="1"/>
</dbReference>
<dbReference type="GeneID" id="70912955"/>
<evidence type="ECO:0000313" key="1">
    <source>
        <dbReference type="EMBL" id="ANQ12005.1"/>
    </source>
</evidence>
<dbReference type="PROSITE" id="PS51257">
    <property type="entry name" value="PROKAR_LIPOPROTEIN"/>
    <property type="match status" value="1"/>
</dbReference>
<gene>
    <name evidence="1" type="ORF">BA890_04235</name>
</gene>
<name>A0AAN1CVY2_VIBNA</name>
<dbReference type="Proteomes" id="UP000092741">
    <property type="component" value="Chromosome 1"/>
</dbReference>